<accession>A0AAN6VMT5</accession>
<comment type="caution">
    <text evidence="2">The sequence shown here is derived from an EMBL/GenBank/DDBJ whole genome shotgun (WGS) entry which is preliminary data.</text>
</comment>
<proteinExistence type="predicted"/>
<feature type="domain" description="Alginate lyase 2" evidence="1">
    <location>
        <begin position="67"/>
        <end position="125"/>
    </location>
</feature>
<reference evidence="2" key="1">
    <citation type="journal article" date="2023" name="Mol. Phylogenet. Evol.">
        <title>Genome-scale phylogeny and comparative genomics of the fungal order Sordariales.</title>
        <authorList>
            <person name="Hensen N."/>
            <person name="Bonometti L."/>
            <person name="Westerberg I."/>
            <person name="Brannstrom I.O."/>
            <person name="Guillou S."/>
            <person name="Cros-Aarteil S."/>
            <person name="Calhoun S."/>
            <person name="Haridas S."/>
            <person name="Kuo A."/>
            <person name="Mondo S."/>
            <person name="Pangilinan J."/>
            <person name="Riley R."/>
            <person name="LaButti K."/>
            <person name="Andreopoulos B."/>
            <person name="Lipzen A."/>
            <person name="Chen C."/>
            <person name="Yan M."/>
            <person name="Daum C."/>
            <person name="Ng V."/>
            <person name="Clum A."/>
            <person name="Steindorff A."/>
            <person name="Ohm R.A."/>
            <person name="Martin F."/>
            <person name="Silar P."/>
            <person name="Natvig D.O."/>
            <person name="Lalanne C."/>
            <person name="Gautier V."/>
            <person name="Ament-Velasquez S.L."/>
            <person name="Kruys A."/>
            <person name="Hutchinson M.I."/>
            <person name="Powell A.J."/>
            <person name="Barry K."/>
            <person name="Miller A.N."/>
            <person name="Grigoriev I.V."/>
            <person name="Debuchy R."/>
            <person name="Gladieux P."/>
            <person name="Hiltunen Thoren M."/>
            <person name="Johannesson H."/>
        </authorList>
    </citation>
    <scope>NUCLEOTIDE SEQUENCE</scope>
    <source>
        <strain evidence="2">CBS 538.74</strain>
    </source>
</reference>
<dbReference type="SUPFAM" id="SSF49899">
    <property type="entry name" value="Concanavalin A-like lectins/glucanases"/>
    <property type="match status" value="1"/>
</dbReference>
<gene>
    <name evidence="2" type="ORF">C8A00DRAFT_33166</name>
</gene>
<dbReference type="InterPro" id="IPR014895">
    <property type="entry name" value="Alginate_lyase_2"/>
</dbReference>
<sequence length="179" mass="19767">MDPNTGRCASWDPNEPVNRLFDRLSCSTTGDGTGTVVGQIHIDNTISSKPVAELYHSANGDLTMGVFTYEIRYESNVLSLLINGGSPHIYSTYQLGAPRSYFKAGNYLQGTTPSSVHFFEIRVQHDSTPIAHPWPPAGADDPLDGIGPFRRQAYKPPRTYCVTLVIYYCISPYVECTRG</sequence>
<keyword evidence="3" id="KW-1185">Reference proteome</keyword>
<name>A0AAN6VMT5_9PEZI</name>
<dbReference type="Pfam" id="PF08787">
    <property type="entry name" value="Alginate_lyase2"/>
    <property type="match status" value="1"/>
</dbReference>
<dbReference type="InterPro" id="IPR013320">
    <property type="entry name" value="ConA-like_dom_sf"/>
</dbReference>
<dbReference type="Gene3D" id="2.60.120.200">
    <property type="match status" value="1"/>
</dbReference>
<organism evidence="2 3">
    <name type="scientific">Chaetomidium leptoderma</name>
    <dbReference type="NCBI Taxonomy" id="669021"/>
    <lineage>
        <taxon>Eukaryota</taxon>
        <taxon>Fungi</taxon>
        <taxon>Dikarya</taxon>
        <taxon>Ascomycota</taxon>
        <taxon>Pezizomycotina</taxon>
        <taxon>Sordariomycetes</taxon>
        <taxon>Sordariomycetidae</taxon>
        <taxon>Sordariales</taxon>
        <taxon>Chaetomiaceae</taxon>
        <taxon>Chaetomidium</taxon>
    </lineage>
</organism>
<dbReference type="AlphaFoldDB" id="A0AAN6VMT5"/>
<dbReference type="Proteomes" id="UP001302745">
    <property type="component" value="Unassembled WGS sequence"/>
</dbReference>
<reference evidence="2" key="2">
    <citation type="submission" date="2023-05" db="EMBL/GenBank/DDBJ databases">
        <authorList>
            <consortium name="Lawrence Berkeley National Laboratory"/>
            <person name="Steindorff A."/>
            <person name="Hensen N."/>
            <person name="Bonometti L."/>
            <person name="Westerberg I."/>
            <person name="Brannstrom I.O."/>
            <person name="Guillou S."/>
            <person name="Cros-Aarteil S."/>
            <person name="Calhoun S."/>
            <person name="Haridas S."/>
            <person name="Kuo A."/>
            <person name="Mondo S."/>
            <person name="Pangilinan J."/>
            <person name="Riley R."/>
            <person name="Labutti K."/>
            <person name="Andreopoulos B."/>
            <person name="Lipzen A."/>
            <person name="Chen C."/>
            <person name="Yanf M."/>
            <person name="Daum C."/>
            <person name="Ng V."/>
            <person name="Clum A."/>
            <person name="Ohm R."/>
            <person name="Martin F."/>
            <person name="Silar P."/>
            <person name="Natvig D."/>
            <person name="Lalanne C."/>
            <person name="Gautier V."/>
            <person name="Ament-Velasquez S.L."/>
            <person name="Kruys A."/>
            <person name="Hutchinson M.I."/>
            <person name="Powell A.J."/>
            <person name="Barry K."/>
            <person name="Miller A.N."/>
            <person name="Grigoriev I.V."/>
            <person name="Debuchy R."/>
            <person name="Gladieux P."/>
            <person name="Thoren M.H."/>
            <person name="Johannesson H."/>
        </authorList>
    </citation>
    <scope>NUCLEOTIDE SEQUENCE</scope>
    <source>
        <strain evidence="2">CBS 538.74</strain>
    </source>
</reference>
<dbReference type="EMBL" id="MU856922">
    <property type="protein sequence ID" value="KAK4154062.1"/>
    <property type="molecule type" value="Genomic_DNA"/>
</dbReference>
<evidence type="ECO:0000313" key="2">
    <source>
        <dbReference type="EMBL" id="KAK4154062.1"/>
    </source>
</evidence>
<evidence type="ECO:0000313" key="3">
    <source>
        <dbReference type="Proteomes" id="UP001302745"/>
    </source>
</evidence>
<evidence type="ECO:0000259" key="1">
    <source>
        <dbReference type="Pfam" id="PF08787"/>
    </source>
</evidence>
<protein>
    <recommendedName>
        <fullName evidence="1">Alginate lyase 2 domain-containing protein</fullName>
    </recommendedName>
</protein>